<accession>A0A077K313</accession>
<reference evidence="1" key="1">
    <citation type="submission" date="2013-09" db="EMBL/GenBank/DDBJ databases">
        <title>Analysis of type B2 neurotoxin-encoding plasmid in Clostridium botulinum.</title>
        <authorList>
            <person name="Hosomi K."/>
            <person name="Sakaguchi Y."/>
            <person name="Gotoh K."/>
            <person name="Nakamura K."/>
            <person name="Kohda T."/>
            <person name="Mukamoto M."/>
            <person name="Iida T."/>
            <person name="Kozaki S."/>
        </authorList>
    </citation>
    <scope>NUCLEOTIDE SEQUENCE</scope>
    <source>
        <strain evidence="1">111</strain>
        <plasmid evidence="1">pCB111</plasmid>
    </source>
</reference>
<dbReference type="RefSeq" id="WP_032072489.1">
    <property type="nucleotide sequence ID" value="NC_025146.1"/>
</dbReference>
<evidence type="ECO:0000313" key="1">
    <source>
        <dbReference type="EMBL" id="BAP25749.1"/>
    </source>
</evidence>
<dbReference type="EMBL" id="AB855771">
    <property type="protein sequence ID" value="BAP25749.1"/>
    <property type="molecule type" value="Genomic_DNA"/>
</dbReference>
<sequence length="89" mass="10386">MKLLQRLEEYKIKEELSMLSELLIQFKNYDIGVQYFNIEFAMEMREDVGWCGIATINGETILTSGYETPIKAVLECIKVLKEKRGDFKT</sequence>
<organism evidence="1">
    <name type="scientific">Clostridium botulinum</name>
    <dbReference type="NCBI Taxonomy" id="1491"/>
    <lineage>
        <taxon>Bacteria</taxon>
        <taxon>Bacillati</taxon>
        <taxon>Bacillota</taxon>
        <taxon>Clostridia</taxon>
        <taxon>Eubacteriales</taxon>
        <taxon>Clostridiaceae</taxon>
        <taxon>Clostridium</taxon>
    </lineage>
</organism>
<name>A0A077K313_CLOBO</name>
<proteinExistence type="predicted"/>
<geneLocation type="plasmid" evidence="1">
    <name>pCB111</name>
</geneLocation>
<keyword evidence="1" id="KW-0614">Plasmid</keyword>
<dbReference type="AlphaFoldDB" id="A0A077K313"/>
<protein>
    <submittedName>
        <fullName evidence="1">Uncharacterized protein</fullName>
    </submittedName>
</protein>